<dbReference type="EMBL" id="QREV01000014">
    <property type="protein sequence ID" value="RDU49677.1"/>
    <property type="molecule type" value="Genomic_DNA"/>
</dbReference>
<organism evidence="14 15">
    <name type="scientific">Parabacteroides acidifaciens</name>
    <dbReference type="NCBI Taxonomy" id="2290935"/>
    <lineage>
        <taxon>Bacteria</taxon>
        <taxon>Pseudomonadati</taxon>
        <taxon>Bacteroidota</taxon>
        <taxon>Bacteroidia</taxon>
        <taxon>Bacteroidales</taxon>
        <taxon>Tannerellaceae</taxon>
        <taxon>Parabacteroides</taxon>
    </lineage>
</organism>
<keyword evidence="11" id="KW-0963">Cytoplasm</keyword>
<comment type="subcellular location">
    <subcellularLocation>
        <location evidence="11">Cytoplasm</location>
    </subcellularLocation>
</comment>
<name>A0A3D8HGH1_9BACT</name>
<evidence type="ECO:0000256" key="3">
    <source>
        <dbReference type="ARBA" id="ARBA00022737"/>
    </source>
</evidence>
<evidence type="ECO:0000256" key="6">
    <source>
        <dbReference type="ARBA" id="ARBA00023054"/>
    </source>
</evidence>
<comment type="subunit">
    <text evidence="11">Homohexamer; The oligomerization is ATP-dependent.</text>
</comment>
<dbReference type="PANTHER" id="PTHR11638">
    <property type="entry name" value="ATP-DEPENDENT CLP PROTEASE"/>
    <property type="match status" value="1"/>
</dbReference>
<dbReference type="InterPro" id="IPR050130">
    <property type="entry name" value="ClpA_ClpB"/>
</dbReference>
<evidence type="ECO:0000256" key="11">
    <source>
        <dbReference type="RuleBase" id="RU362034"/>
    </source>
</evidence>
<dbReference type="NCBIfam" id="TIGR03346">
    <property type="entry name" value="chaperone_ClpB"/>
    <property type="match status" value="1"/>
</dbReference>
<dbReference type="PRINTS" id="PR00300">
    <property type="entry name" value="CLPPROTEASEA"/>
</dbReference>
<dbReference type="GO" id="GO:0005524">
    <property type="term" value="F:ATP binding"/>
    <property type="evidence" value="ECO:0007669"/>
    <property type="project" value="UniProtKB-UniRule"/>
</dbReference>
<evidence type="ECO:0000313" key="15">
    <source>
        <dbReference type="Proteomes" id="UP000256321"/>
    </source>
</evidence>
<dbReference type="PANTHER" id="PTHR11638:SF18">
    <property type="entry name" value="HEAT SHOCK PROTEIN 104"/>
    <property type="match status" value="1"/>
</dbReference>
<dbReference type="Gene3D" id="1.10.8.60">
    <property type="match status" value="1"/>
</dbReference>
<keyword evidence="7 10" id="KW-0143">Chaperone</keyword>
<dbReference type="InterPro" id="IPR017730">
    <property type="entry name" value="Chaperonin_ClpB"/>
</dbReference>
<dbReference type="AlphaFoldDB" id="A0A3D8HGH1"/>
<reference evidence="14 15" key="1">
    <citation type="submission" date="2018-07" db="EMBL/GenBank/DDBJ databases">
        <title>Parabacteroides acidifaciens nov. sp., isolated from human feces.</title>
        <authorList>
            <person name="Wang Y.J."/>
        </authorList>
    </citation>
    <scope>NUCLEOTIDE SEQUENCE [LARGE SCALE GENOMIC DNA]</scope>
    <source>
        <strain evidence="14 15">426-9</strain>
    </source>
</reference>
<dbReference type="Pfam" id="PF00004">
    <property type="entry name" value="AAA"/>
    <property type="match status" value="1"/>
</dbReference>
<evidence type="ECO:0000256" key="1">
    <source>
        <dbReference type="ARBA" id="ARBA00008675"/>
    </source>
</evidence>
<evidence type="ECO:0000256" key="4">
    <source>
        <dbReference type="ARBA" id="ARBA00022741"/>
    </source>
</evidence>
<dbReference type="GO" id="GO:0034605">
    <property type="term" value="P:cellular response to heat"/>
    <property type="evidence" value="ECO:0007669"/>
    <property type="project" value="TreeGrafter"/>
</dbReference>
<evidence type="ECO:0000256" key="7">
    <source>
        <dbReference type="ARBA" id="ARBA00023186"/>
    </source>
</evidence>
<feature type="domain" description="Clp R" evidence="12">
    <location>
        <begin position="3"/>
        <end position="144"/>
    </location>
</feature>
<dbReference type="InterPro" id="IPR028299">
    <property type="entry name" value="ClpA/B_CS2"/>
</dbReference>
<dbReference type="GO" id="GO:0016887">
    <property type="term" value="F:ATP hydrolysis activity"/>
    <property type="evidence" value="ECO:0007669"/>
    <property type="project" value="InterPro"/>
</dbReference>
<gene>
    <name evidence="11 14" type="primary">clpB</name>
    <name evidence="14" type="ORF">DWU89_08330</name>
    <name evidence="13" type="ORF">H8784_08145</name>
</gene>
<dbReference type="Pfam" id="PF17871">
    <property type="entry name" value="AAA_lid_9"/>
    <property type="match status" value="1"/>
</dbReference>
<feature type="coiled-coil region" evidence="11">
    <location>
        <begin position="410"/>
        <end position="528"/>
    </location>
</feature>
<comment type="function">
    <text evidence="11">Part of a stress-induced multi-chaperone system, it is involved in the recovery of the cell from heat-induced damage, in cooperation with DnaK, DnaJ and GrpE.</text>
</comment>
<comment type="similarity">
    <text evidence="1 10">Belongs to the ClpA/ClpB family.</text>
</comment>
<evidence type="ECO:0000256" key="8">
    <source>
        <dbReference type="ARBA" id="ARBA00026057"/>
    </source>
</evidence>
<dbReference type="InterPro" id="IPR003959">
    <property type="entry name" value="ATPase_AAA_core"/>
</dbReference>
<proteinExistence type="inferred from homology"/>
<dbReference type="PROSITE" id="PS00870">
    <property type="entry name" value="CLPAB_1"/>
    <property type="match status" value="1"/>
</dbReference>
<dbReference type="CDD" id="cd19499">
    <property type="entry name" value="RecA-like_ClpB_Hsp104-like"/>
    <property type="match status" value="1"/>
</dbReference>
<dbReference type="Proteomes" id="UP000629596">
    <property type="component" value="Unassembled WGS sequence"/>
</dbReference>
<dbReference type="FunFam" id="3.40.50.300:FF:000025">
    <property type="entry name" value="ATP-dependent Clp protease subunit"/>
    <property type="match status" value="1"/>
</dbReference>
<dbReference type="GO" id="GO:0042026">
    <property type="term" value="P:protein refolding"/>
    <property type="evidence" value="ECO:0007669"/>
    <property type="project" value="UniProtKB-UniRule"/>
</dbReference>
<evidence type="ECO:0000256" key="5">
    <source>
        <dbReference type="ARBA" id="ARBA00022840"/>
    </source>
</evidence>
<dbReference type="SMART" id="SM00382">
    <property type="entry name" value="AAA"/>
    <property type="match status" value="2"/>
</dbReference>
<dbReference type="PROSITE" id="PS51903">
    <property type="entry name" value="CLP_R"/>
    <property type="match status" value="1"/>
</dbReference>
<dbReference type="InterPro" id="IPR041546">
    <property type="entry name" value="ClpA/ClpB_AAA_lid"/>
</dbReference>
<reference evidence="13 16" key="2">
    <citation type="submission" date="2020-08" db="EMBL/GenBank/DDBJ databases">
        <title>Genome public.</title>
        <authorList>
            <person name="Liu C."/>
            <person name="Sun Q."/>
        </authorList>
    </citation>
    <scope>NUCLEOTIDE SEQUENCE [LARGE SCALE GENOMIC DNA]</scope>
    <source>
        <strain evidence="13 16">426_9</strain>
    </source>
</reference>
<keyword evidence="16" id="KW-1185">Reference proteome</keyword>
<keyword evidence="11" id="KW-0346">Stress response</keyword>
<protein>
    <recommendedName>
        <fullName evidence="2 11">Chaperone protein ClpB</fullName>
    </recommendedName>
</protein>
<evidence type="ECO:0000256" key="2">
    <source>
        <dbReference type="ARBA" id="ARBA00017574"/>
    </source>
</evidence>
<dbReference type="EMBL" id="JACRTI010000014">
    <property type="protein sequence ID" value="MBC8601692.1"/>
    <property type="molecule type" value="Genomic_DNA"/>
</dbReference>
<dbReference type="InterPro" id="IPR019489">
    <property type="entry name" value="Clp_ATPase_C"/>
</dbReference>
<dbReference type="InterPro" id="IPR001270">
    <property type="entry name" value="ClpA/B"/>
</dbReference>
<evidence type="ECO:0000313" key="16">
    <source>
        <dbReference type="Proteomes" id="UP000629596"/>
    </source>
</evidence>
<comment type="caution">
    <text evidence="14">The sequence shown here is derived from an EMBL/GenBank/DDBJ whole genome shotgun (WGS) entry which is preliminary data.</text>
</comment>
<evidence type="ECO:0000256" key="10">
    <source>
        <dbReference type="RuleBase" id="RU004432"/>
    </source>
</evidence>
<dbReference type="InterPro" id="IPR003593">
    <property type="entry name" value="AAA+_ATPase"/>
</dbReference>
<evidence type="ECO:0000313" key="13">
    <source>
        <dbReference type="EMBL" id="MBC8601692.1"/>
    </source>
</evidence>
<dbReference type="CDD" id="cd00009">
    <property type="entry name" value="AAA"/>
    <property type="match status" value="1"/>
</dbReference>
<dbReference type="InterPro" id="IPR036628">
    <property type="entry name" value="Clp_N_dom_sf"/>
</dbReference>
<dbReference type="Pfam" id="PF10431">
    <property type="entry name" value="ClpB_D2-small"/>
    <property type="match status" value="1"/>
</dbReference>
<dbReference type="Pfam" id="PF07724">
    <property type="entry name" value="AAA_2"/>
    <property type="match status" value="1"/>
</dbReference>
<dbReference type="Gene3D" id="3.40.50.300">
    <property type="entry name" value="P-loop containing nucleotide triphosphate hydrolases"/>
    <property type="match status" value="3"/>
</dbReference>
<evidence type="ECO:0000313" key="14">
    <source>
        <dbReference type="EMBL" id="RDU49677.1"/>
    </source>
</evidence>
<keyword evidence="4 10" id="KW-0547">Nucleotide-binding</keyword>
<dbReference type="SMART" id="SM01086">
    <property type="entry name" value="ClpB_D2-small"/>
    <property type="match status" value="1"/>
</dbReference>
<keyword evidence="5 10" id="KW-0067">ATP-binding</keyword>
<dbReference type="Gene3D" id="1.10.1780.10">
    <property type="entry name" value="Clp, N-terminal domain"/>
    <property type="match status" value="1"/>
</dbReference>
<keyword evidence="3 9" id="KW-0677">Repeat</keyword>
<dbReference type="RefSeq" id="WP_115499180.1">
    <property type="nucleotide sequence ID" value="NZ_JACRTI010000014.1"/>
</dbReference>
<comment type="subunit">
    <text evidence="8">Homohexamer. The oligomerization is ATP-dependent.</text>
</comment>
<dbReference type="InterPro" id="IPR018368">
    <property type="entry name" value="ClpA/B_CS1"/>
</dbReference>
<accession>A0A3D8HGH1</accession>
<sequence>MNLNNFTIKAQEAVQQAVQLTTQNGQQAIEAVHLLKGVIMTGESVTNFIFQKLGVNIQNLNRVLDAQISSLPKVSGGEPYLSSEANAVLQKAIDYSSKMGDQYVSLEPIILALFTEKSTASQILKDAGVTENELRQAIEELRKGNKVTSQSAEDTYDALGKYAINLNERARSGKLDPVIGRDDEIRRVLQILSRRTKNNPILIGEPGVGKTAIAEGLAHRIVRGDVPENLKSKQIFSLDMGALIAGAKYKGEFEERLKAVVNEVTQSDGEIILFIDEIHTLVGAGKGEGAMDAANILKPALARGELRSIGATTLDEYQKYFEKDKALERRFQIVLVDEPNELDAISILRGLKEKYENHHKVRIKDDAIIAAVQLSTRYITDRFLPDKAIDLMDEAAARLRLQIDSVPESLDEVSRRIKQLEIEREAIKRENDKGKLEQLNKEIADLKDEETKQKAQWQSEKEQINKIQQNKIDIENLKFEADKAEREGDYGKVAEIRYGKIKQKEEEISEVQEKLKTMQGAAAMIKEEVDSEDIADVVSRWTGIPVSKMMQSEKEKLLHLESELHTRVIGQEEAISAIADAVRRSRAGLQDPKRPIGSFIFLGTTGVGKTELAKALAEYLFDDENMMTRIDMSEYQEKFSATRLIGAPPGYVGYDEGGQLTEAIRRKPYSVVLFDEIEKAHPDVFNILLQVLDDGRLTDNKGRVVNFKNTIIIMTSNMGSSLIRENFEKMTPETHDRVVDETKIQVLELLKKTIRPEFLNRIDDIIMFTPLNEEEIRRIVTLQLNGVKKMLAQNGIALDFTDAALAFISDKGFDPQFGARPVKRVIQKYVLNELSKELLGGKINKDHPITIDSDGNGLVFKN</sequence>
<evidence type="ECO:0000256" key="9">
    <source>
        <dbReference type="PROSITE-ProRule" id="PRU01251"/>
    </source>
</evidence>
<dbReference type="SUPFAM" id="SSF52540">
    <property type="entry name" value="P-loop containing nucleoside triphosphate hydrolases"/>
    <property type="match status" value="2"/>
</dbReference>
<dbReference type="FunFam" id="3.40.50.300:FF:000120">
    <property type="entry name" value="ATP-dependent chaperone ClpB"/>
    <property type="match status" value="1"/>
</dbReference>
<evidence type="ECO:0000259" key="12">
    <source>
        <dbReference type="PROSITE" id="PS51903"/>
    </source>
</evidence>
<dbReference type="SUPFAM" id="SSF81923">
    <property type="entry name" value="Double Clp-N motif"/>
    <property type="match status" value="1"/>
</dbReference>
<dbReference type="PROSITE" id="PS00871">
    <property type="entry name" value="CLPAB_2"/>
    <property type="match status" value="1"/>
</dbReference>
<dbReference type="GO" id="GO:0005737">
    <property type="term" value="C:cytoplasm"/>
    <property type="evidence" value="ECO:0007669"/>
    <property type="project" value="UniProtKB-SubCell"/>
</dbReference>
<keyword evidence="6 11" id="KW-0175">Coiled coil</keyword>
<dbReference type="FunFam" id="3.40.50.300:FF:000010">
    <property type="entry name" value="Chaperone clpB 1, putative"/>
    <property type="match status" value="1"/>
</dbReference>
<dbReference type="Pfam" id="PF02861">
    <property type="entry name" value="Clp_N"/>
    <property type="match status" value="1"/>
</dbReference>
<dbReference type="InterPro" id="IPR004176">
    <property type="entry name" value="Clp_R_N"/>
</dbReference>
<dbReference type="Proteomes" id="UP000256321">
    <property type="component" value="Unassembled WGS sequence"/>
</dbReference>
<dbReference type="InterPro" id="IPR027417">
    <property type="entry name" value="P-loop_NTPase"/>
</dbReference>